<sequence>MRKSNGLKRNFGAKSLPKHVRCWNKLREKTISASGKIKNWTNVSNRAEHRSKIGRSSTSTGHLHVAEVLVYANGSSCRGSRDMIHFNNHLNVHAIIEDLGISKNSSHTILTNDLRRILLYTKVCASPLVDEQNTEPQLARSYAGSLQMRTKTFYNMS</sequence>
<comment type="caution">
    <text evidence="1">The sequence shown here is derived from an EMBL/GenBank/DDBJ whole genome shotgun (WGS) entry which is preliminary data.</text>
</comment>
<dbReference type="AlphaFoldDB" id="A0A4Y2W5K2"/>
<gene>
    <name evidence="1" type="ORF">AVEN_113606_1</name>
</gene>
<proteinExistence type="predicted"/>
<name>A0A4Y2W5K2_ARAVE</name>
<evidence type="ECO:0000313" key="2">
    <source>
        <dbReference type="Proteomes" id="UP000499080"/>
    </source>
</evidence>
<evidence type="ECO:0000313" key="1">
    <source>
        <dbReference type="EMBL" id="GBO32292.1"/>
    </source>
</evidence>
<reference evidence="1 2" key="1">
    <citation type="journal article" date="2019" name="Sci. Rep.">
        <title>Orb-weaving spider Araneus ventricosus genome elucidates the spidroin gene catalogue.</title>
        <authorList>
            <person name="Kono N."/>
            <person name="Nakamura H."/>
            <person name="Ohtoshi R."/>
            <person name="Moran D.A.P."/>
            <person name="Shinohara A."/>
            <person name="Yoshida Y."/>
            <person name="Fujiwara M."/>
            <person name="Mori M."/>
            <person name="Tomita M."/>
            <person name="Arakawa K."/>
        </authorList>
    </citation>
    <scope>NUCLEOTIDE SEQUENCE [LARGE SCALE GENOMIC DNA]</scope>
</reference>
<dbReference type="Proteomes" id="UP000499080">
    <property type="component" value="Unassembled WGS sequence"/>
</dbReference>
<dbReference type="EMBL" id="BGPR01055746">
    <property type="protein sequence ID" value="GBO32292.1"/>
    <property type="molecule type" value="Genomic_DNA"/>
</dbReference>
<keyword evidence="2" id="KW-1185">Reference proteome</keyword>
<protein>
    <submittedName>
        <fullName evidence="1">Uncharacterized protein</fullName>
    </submittedName>
</protein>
<organism evidence="1 2">
    <name type="scientific">Araneus ventricosus</name>
    <name type="common">Orbweaver spider</name>
    <name type="synonym">Epeira ventricosa</name>
    <dbReference type="NCBI Taxonomy" id="182803"/>
    <lineage>
        <taxon>Eukaryota</taxon>
        <taxon>Metazoa</taxon>
        <taxon>Ecdysozoa</taxon>
        <taxon>Arthropoda</taxon>
        <taxon>Chelicerata</taxon>
        <taxon>Arachnida</taxon>
        <taxon>Araneae</taxon>
        <taxon>Araneomorphae</taxon>
        <taxon>Entelegynae</taxon>
        <taxon>Araneoidea</taxon>
        <taxon>Araneidae</taxon>
        <taxon>Araneus</taxon>
    </lineage>
</organism>
<accession>A0A4Y2W5K2</accession>